<dbReference type="Pfam" id="PF08573">
    <property type="entry name" value="SAE2"/>
    <property type="match status" value="1"/>
</dbReference>
<comment type="subcellular location">
    <subcellularLocation>
        <location evidence="1">Nucleus</location>
    </subcellularLocation>
</comment>
<evidence type="ECO:0000313" key="6">
    <source>
        <dbReference type="Proteomes" id="UP000504606"/>
    </source>
</evidence>
<feature type="region of interest" description="Disordered" evidence="4">
    <location>
        <begin position="19"/>
        <end position="130"/>
    </location>
</feature>
<gene>
    <name evidence="7" type="primary">LOC127751284</name>
</gene>
<evidence type="ECO:0000313" key="7">
    <source>
        <dbReference type="RefSeq" id="XP_052130519.1"/>
    </source>
</evidence>
<keyword evidence="6" id="KW-1185">Reference proteome</keyword>
<evidence type="ECO:0000256" key="3">
    <source>
        <dbReference type="ARBA" id="ARBA00023242"/>
    </source>
</evidence>
<protein>
    <submittedName>
        <fullName evidence="7">DNA endonuclease RBBP8-like</fullName>
    </submittedName>
</protein>
<dbReference type="GeneID" id="127751284"/>
<dbReference type="RefSeq" id="XP_052130519.1">
    <property type="nucleotide sequence ID" value="XM_052274559.1"/>
</dbReference>
<feature type="compositionally biased region" description="Low complexity" evidence="4">
    <location>
        <begin position="94"/>
        <end position="106"/>
    </location>
</feature>
<dbReference type="GO" id="GO:0005634">
    <property type="term" value="C:nucleus"/>
    <property type="evidence" value="ECO:0007669"/>
    <property type="project" value="UniProtKB-SubCell"/>
</dbReference>
<dbReference type="KEGG" id="foc:127751284"/>
<dbReference type="AlphaFoldDB" id="A0A9C6X7E5"/>
<feature type="domain" description="DNA endonuclease activator Ctp1 C-terminal" evidence="5">
    <location>
        <begin position="160"/>
        <end position="192"/>
    </location>
</feature>
<evidence type="ECO:0000259" key="5">
    <source>
        <dbReference type="Pfam" id="PF08573"/>
    </source>
</evidence>
<dbReference type="Proteomes" id="UP000504606">
    <property type="component" value="Unplaced"/>
</dbReference>
<keyword evidence="2" id="KW-0227">DNA damage</keyword>
<reference evidence="7" key="1">
    <citation type="submission" date="2025-08" db="UniProtKB">
        <authorList>
            <consortium name="RefSeq"/>
        </authorList>
    </citation>
    <scope>IDENTIFICATION</scope>
    <source>
        <tissue evidence="7">Whole organism</tissue>
    </source>
</reference>
<dbReference type="InterPro" id="IPR013882">
    <property type="entry name" value="Ctp1_C"/>
</dbReference>
<sequence>MSALLLAFSRHSVKALLLDDNPSPASTQPKLPKTTAAVSPVLQNTAKRWLRFDSDATKNPAPKNRPETSAAKVTPWLSSTNGTKLEKSSWLPDSRSTATATASEASKTMKRSGSYDRLPAKENQPSYAFKGNTVRGAKRKALPGQTCDNCEEYYKSAGLEGIVNKCSRHRAEHPRVRTPKGMWDLDFPTTPELRARQAALPSPDPQW</sequence>
<accession>A0A9C6X7E5</accession>
<evidence type="ECO:0000256" key="4">
    <source>
        <dbReference type="SAM" id="MobiDB-lite"/>
    </source>
</evidence>
<dbReference type="OrthoDB" id="5801062at2759"/>
<name>A0A9C6X7E5_FRAOC</name>
<evidence type="ECO:0000256" key="2">
    <source>
        <dbReference type="ARBA" id="ARBA00022763"/>
    </source>
</evidence>
<organism evidence="6 7">
    <name type="scientific">Frankliniella occidentalis</name>
    <name type="common">Western flower thrips</name>
    <name type="synonym">Euthrips occidentalis</name>
    <dbReference type="NCBI Taxonomy" id="133901"/>
    <lineage>
        <taxon>Eukaryota</taxon>
        <taxon>Metazoa</taxon>
        <taxon>Ecdysozoa</taxon>
        <taxon>Arthropoda</taxon>
        <taxon>Hexapoda</taxon>
        <taxon>Insecta</taxon>
        <taxon>Pterygota</taxon>
        <taxon>Neoptera</taxon>
        <taxon>Paraneoptera</taxon>
        <taxon>Thysanoptera</taxon>
        <taxon>Terebrantia</taxon>
        <taxon>Thripoidea</taxon>
        <taxon>Thripidae</taxon>
        <taxon>Frankliniella</taxon>
    </lineage>
</organism>
<proteinExistence type="predicted"/>
<evidence type="ECO:0000256" key="1">
    <source>
        <dbReference type="ARBA" id="ARBA00004123"/>
    </source>
</evidence>
<dbReference type="GO" id="GO:0006281">
    <property type="term" value="P:DNA repair"/>
    <property type="evidence" value="ECO:0007669"/>
    <property type="project" value="InterPro"/>
</dbReference>
<keyword evidence="3" id="KW-0539">Nucleus</keyword>